<keyword evidence="10" id="KW-1185">Reference proteome</keyword>
<keyword evidence="5" id="KW-0808">Transferase</keyword>
<evidence type="ECO:0000256" key="1">
    <source>
        <dbReference type="ARBA" id="ARBA00003701"/>
    </source>
</evidence>
<dbReference type="InterPro" id="IPR050213">
    <property type="entry name" value="GST_superfamily"/>
</dbReference>
<evidence type="ECO:0000256" key="5">
    <source>
        <dbReference type="ARBA" id="ARBA00022679"/>
    </source>
</evidence>
<dbReference type="GO" id="GO:0004364">
    <property type="term" value="F:glutathione transferase activity"/>
    <property type="evidence" value="ECO:0007669"/>
    <property type="project" value="UniProtKB-EC"/>
</dbReference>
<dbReference type="Gene3D" id="1.20.1050.10">
    <property type="match status" value="1"/>
</dbReference>
<evidence type="ECO:0000259" key="8">
    <source>
        <dbReference type="PROSITE" id="PS50405"/>
    </source>
</evidence>
<dbReference type="PRINTS" id="PR01267">
    <property type="entry name" value="GSTRNSFRASEM"/>
</dbReference>
<feature type="domain" description="GST N-terminal" evidence="7">
    <location>
        <begin position="1"/>
        <end position="74"/>
    </location>
</feature>
<comment type="similarity">
    <text evidence="2">Belongs to the GST superfamily. Mu family.</text>
</comment>
<dbReference type="STRING" id="32507.ENSNBRP00000001791"/>
<comment type="function">
    <text evidence="1">Conjugation of reduced glutathione to a wide number of exogenous and endogenous hydrophobic electrophiles.</text>
</comment>
<organism evidence="9 10">
    <name type="scientific">Neolamprologus brichardi</name>
    <name type="common">Fairy cichlid</name>
    <name type="synonym">Lamprologus brichardi</name>
    <dbReference type="NCBI Taxonomy" id="32507"/>
    <lineage>
        <taxon>Eukaryota</taxon>
        <taxon>Metazoa</taxon>
        <taxon>Chordata</taxon>
        <taxon>Craniata</taxon>
        <taxon>Vertebrata</taxon>
        <taxon>Euteleostomi</taxon>
        <taxon>Actinopterygii</taxon>
        <taxon>Neopterygii</taxon>
        <taxon>Teleostei</taxon>
        <taxon>Neoteleostei</taxon>
        <taxon>Acanthomorphata</taxon>
        <taxon>Ovalentaria</taxon>
        <taxon>Cichlomorphae</taxon>
        <taxon>Cichliformes</taxon>
        <taxon>Cichlidae</taxon>
        <taxon>African cichlids</taxon>
        <taxon>Pseudocrenilabrinae</taxon>
        <taxon>Lamprologini</taxon>
        <taxon>Neolamprologus</taxon>
    </lineage>
</organism>
<evidence type="ECO:0000256" key="6">
    <source>
        <dbReference type="ARBA" id="ARBA00047960"/>
    </source>
</evidence>
<dbReference type="InterPro" id="IPR036249">
    <property type="entry name" value="Thioredoxin-like_sf"/>
</dbReference>
<dbReference type="InterPro" id="IPR004045">
    <property type="entry name" value="Glutathione_S-Trfase_N"/>
</dbReference>
<dbReference type="EC" id="2.5.1.18" evidence="4"/>
<feature type="domain" description="GST C-terminal" evidence="8">
    <location>
        <begin position="76"/>
        <end position="198"/>
    </location>
</feature>
<accession>A0A3Q4G0U4</accession>
<proteinExistence type="inferred from homology"/>
<evidence type="ECO:0000313" key="10">
    <source>
        <dbReference type="Proteomes" id="UP000261580"/>
    </source>
</evidence>
<dbReference type="GO" id="GO:0006749">
    <property type="term" value="P:glutathione metabolic process"/>
    <property type="evidence" value="ECO:0007669"/>
    <property type="project" value="TreeGrafter"/>
</dbReference>
<dbReference type="PANTHER" id="PTHR11571:SF222">
    <property type="entry name" value="GLUTATHIONE TRANSFERASE"/>
    <property type="match status" value="1"/>
</dbReference>
<reference evidence="9" key="1">
    <citation type="submission" date="2025-08" db="UniProtKB">
        <authorList>
            <consortium name="Ensembl"/>
        </authorList>
    </citation>
    <scope>IDENTIFICATION</scope>
</reference>
<dbReference type="SUPFAM" id="SSF47616">
    <property type="entry name" value="GST C-terminal domain-like"/>
    <property type="match status" value="1"/>
</dbReference>
<dbReference type="InterPro" id="IPR010987">
    <property type="entry name" value="Glutathione-S-Trfase_C-like"/>
</dbReference>
<comment type="catalytic activity">
    <reaction evidence="6">
        <text>RX + glutathione = an S-substituted glutathione + a halide anion + H(+)</text>
        <dbReference type="Rhea" id="RHEA:16437"/>
        <dbReference type="ChEBI" id="CHEBI:15378"/>
        <dbReference type="ChEBI" id="CHEBI:16042"/>
        <dbReference type="ChEBI" id="CHEBI:17792"/>
        <dbReference type="ChEBI" id="CHEBI:57925"/>
        <dbReference type="ChEBI" id="CHEBI:90779"/>
        <dbReference type="EC" id="2.5.1.18"/>
    </reaction>
</comment>
<dbReference type="PROSITE" id="PS50405">
    <property type="entry name" value="GST_CTER"/>
    <property type="match status" value="1"/>
</dbReference>
<evidence type="ECO:0000313" key="9">
    <source>
        <dbReference type="Ensembl" id="ENSNBRP00000001791.1"/>
    </source>
</evidence>
<evidence type="ECO:0000259" key="7">
    <source>
        <dbReference type="PROSITE" id="PS50404"/>
    </source>
</evidence>
<dbReference type="PANTHER" id="PTHR11571">
    <property type="entry name" value="GLUTATHIONE S-TRANSFERASE"/>
    <property type="match status" value="1"/>
</dbReference>
<sequence length="198" mass="23106">VSPDYWTFYTGDKYEEKQYVCGEAPDYDKSQWTDVKFKLGMDFPNLPYLVDGNRKITQSNAIMRYIARKHNMCGETEDEKIRVDVLENQAMDLRLAFIKLTYLNIDQKPEYLKNLQCTLKQFSDFLGGRKWFVGDKVFRGDVCITKIKLMTLQLAVNTFYCLSQDYYGSLLKPPEGNAIYQKSVNNPKFVFVNGKNVF</sequence>
<dbReference type="PROSITE" id="PS50404">
    <property type="entry name" value="GST_NTER"/>
    <property type="match status" value="1"/>
</dbReference>
<evidence type="ECO:0000256" key="2">
    <source>
        <dbReference type="ARBA" id="ARBA00005861"/>
    </source>
</evidence>
<evidence type="ECO:0000256" key="4">
    <source>
        <dbReference type="ARBA" id="ARBA00012452"/>
    </source>
</evidence>
<dbReference type="Gene3D" id="3.40.30.10">
    <property type="entry name" value="Glutaredoxin"/>
    <property type="match status" value="1"/>
</dbReference>
<dbReference type="Pfam" id="PF02798">
    <property type="entry name" value="GST_N"/>
    <property type="match status" value="1"/>
</dbReference>
<dbReference type="Ensembl" id="ENSNBRT00000001867.1">
    <property type="protein sequence ID" value="ENSNBRP00000001791.1"/>
    <property type="gene ID" value="ENSNBRG00000001426.1"/>
</dbReference>
<dbReference type="Proteomes" id="UP000261580">
    <property type="component" value="Unassembled WGS sequence"/>
</dbReference>
<dbReference type="GeneTree" id="ENSGT00940000154679"/>
<evidence type="ECO:0000256" key="3">
    <source>
        <dbReference type="ARBA" id="ARBA00011738"/>
    </source>
</evidence>
<dbReference type="AlphaFoldDB" id="A0A3Q4G0U4"/>
<reference evidence="9" key="2">
    <citation type="submission" date="2025-09" db="UniProtKB">
        <authorList>
            <consortium name="Ensembl"/>
        </authorList>
    </citation>
    <scope>IDENTIFICATION</scope>
</reference>
<dbReference type="CDD" id="cd03075">
    <property type="entry name" value="GST_N_Mu"/>
    <property type="match status" value="1"/>
</dbReference>
<dbReference type="SUPFAM" id="SSF52833">
    <property type="entry name" value="Thioredoxin-like"/>
    <property type="match status" value="1"/>
</dbReference>
<dbReference type="FunFam" id="1.20.1050.10:FF:000101">
    <property type="entry name" value="Glutathione S-transferase Mu 4"/>
    <property type="match status" value="1"/>
</dbReference>
<dbReference type="GO" id="GO:0042178">
    <property type="term" value="P:xenobiotic catabolic process"/>
    <property type="evidence" value="ECO:0007669"/>
    <property type="project" value="UniProtKB-ARBA"/>
</dbReference>
<comment type="subunit">
    <text evidence="3">Homodimer.</text>
</comment>
<dbReference type="InterPro" id="IPR003081">
    <property type="entry name" value="GST_mu"/>
</dbReference>
<protein>
    <recommendedName>
        <fullName evidence="4">glutathione transferase</fullName>
        <ecNumber evidence="4">2.5.1.18</ecNumber>
    </recommendedName>
</protein>
<name>A0A3Q4G0U4_NEOBR</name>
<dbReference type="InterPro" id="IPR036282">
    <property type="entry name" value="Glutathione-S-Trfase_C_sf"/>
</dbReference>